<dbReference type="PANTHER" id="PTHR31904">
    <property type="entry name" value="BYPASS OF STOP CODON PROTEIN 5-RELATED"/>
    <property type="match status" value="1"/>
</dbReference>
<dbReference type="RefSeq" id="XP_018159701.1">
    <property type="nucleotide sequence ID" value="XM_018301851.1"/>
</dbReference>
<proteinExistence type="predicted"/>
<keyword evidence="2" id="KW-1185">Reference proteome</keyword>
<dbReference type="OrthoDB" id="2283785at2759"/>
<dbReference type="AlphaFoldDB" id="A0A1B7YH20"/>
<dbReference type="KEGG" id="chig:CH63R_06876"/>
<protein>
    <submittedName>
        <fullName evidence="1">Arrestin</fullName>
    </submittedName>
</protein>
<dbReference type="InterPro" id="IPR039634">
    <property type="entry name" value="Bul1-like"/>
</dbReference>
<accession>A0A1B7YH20</accession>
<dbReference type="InterPro" id="IPR014752">
    <property type="entry name" value="Arrestin-like_C"/>
</dbReference>
<dbReference type="Proteomes" id="UP000092177">
    <property type="component" value="Chromosome 4"/>
</dbReference>
<sequence>MPRMALEIKIDDHYSSKIYTSGSRVAGVVDICPDTDMPFHCFQITLIGTARTRVDMLPGPKITNDVFLNLDMPITKTLYPPGQTLMAKETHRIPFDFTIPHKLHKDSCGAVSGAHSHDQHLRLPPTMGSWEKDDMAPTMAQVEYKIVARLLRRQSYKNNSKSIIEASQSIKILPAFPEDPPLVLNSHDARYALSRTRSVRRSILSVHKDRIIITAAQPQAVHVSIGGHQLPSSQPMVSLDFAFESSSAASFPPEVTLNQVKLEAQTWFTGTPMKVVPDLGDPRDAAGLRHELRYSTNVKLSTTDTGVILWHKNDANEGQRVTSWQSAARIPIRLPTAHKMFLPTFYNCFIARSYILHVSVTFGGSKTNLSIPMQIASQSLYPRMSEPEVEDLPSFDASLTWR</sequence>
<dbReference type="EMBL" id="LTAN01000004">
    <property type="protein sequence ID" value="OBR11184.1"/>
    <property type="molecule type" value="Genomic_DNA"/>
</dbReference>
<organism evidence="1 2">
    <name type="scientific">Colletotrichum higginsianum (strain IMI 349063)</name>
    <name type="common">Crucifer anthracnose fungus</name>
    <dbReference type="NCBI Taxonomy" id="759273"/>
    <lineage>
        <taxon>Eukaryota</taxon>
        <taxon>Fungi</taxon>
        <taxon>Dikarya</taxon>
        <taxon>Ascomycota</taxon>
        <taxon>Pezizomycotina</taxon>
        <taxon>Sordariomycetes</taxon>
        <taxon>Hypocreomycetidae</taxon>
        <taxon>Glomerellales</taxon>
        <taxon>Glomerellaceae</taxon>
        <taxon>Colletotrichum</taxon>
        <taxon>Colletotrichum destructivum species complex</taxon>
    </lineage>
</organism>
<evidence type="ECO:0000313" key="1">
    <source>
        <dbReference type="EMBL" id="OBR11184.1"/>
    </source>
</evidence>
<comment type="caution">
    <text evidence="1">The sequence shown here is derived from an EMBL/GenBank/DDBJ whole genome shotgun (WGS) entry which is preliminary data.</text>
</comment>
<name>A0A1B7YH20_COLHI</name>
<dbReference type="VEuPathDB" id="FungiDB:CH63R_06876"/>
<evidence type="ECO:0000313" key="2">
    <source>
        <dbReference type="Proteomes" id="UP000092177"/>
    </source>
</evidence>
<gene>
    <name evidence="1" type="ORF">CH63R_06876</name>
</gene>
<dbReference type="GeneID" id="28865958"/>
<dbReference type="PANTHER" id="PTHR31904:SF1">
    <property type="entry name" value="BYPASS OF STOP CODON PROTEIN 5-RELATED"/>
    <property type="match status" value="1"/>
</dbReference>
<dbReference type="Gene3D" id="2.60.40.640">
    <property type="match status" value="1"/>
</dbReference>
<reference evidence="2" key="1">
    <citation type="journal article" date="2017" name="BMC Genomics">
        <title>Gapless genome assembly of Colletotrichum higginsianum reveals chromosome structure and association of transposable elements with secondary metabolite gene clusters.</title>
        <authorList>
            <person name="Dallery J.-F."/>
            <person name="Lapalu N."/>
            <person name="Zampounis A."/>
            <person name="Pigne S."/>
            <person name="Luyten I."/>
            <person name="Amselem J."/>
            <person name="Wittenberg A.H.J."/>
            <person name="Zhou S."/>
            <person name="de Queiroz M.V."/>
            <person name="Robin G.P."/>
            <person name="Auger A."/>
            <person name="Hainaut M."/>
            <person name="Henrissat B."/>
            <person name="Kim K.-T."/>
            <person name="Lee Y.-H."/>
            <person name="Lespinet O."/>
            <person name="Schwartz D.C."/>
            <person name="Thon M.R."/>
            <person name="O'Connell R.J."/>
        </authorList>
    </citation>
    <scope>NUCLEOTIDE SEQUENCE [LARGE SCALE GENOMIC DNA]</scope>
    <source>
        <strain evidence="2">IMI 349063</strain>
    </source>
</reference>